<gene>
    <name evidence="8" type="ORF">Naga_100017g85</name>
</gene>
<dbReference type="InterPro" id="IPR050861">
    <property type="entry name" value="Dihydroxyacetone_Kinase"/>
</dbReference>
<dbReference type="Gene3D" id="3.30.1180.20">
    <property type="entry name" value="Dihydroxyacetone kinase, domain 2"/>
    <property type="match status" value="1"/>
</dbReference>
<comment type="similarity">
    <text evidence="1">Belongs to the dihydroxyacetone kinase (DAK) family.</text>
</comment>
<dbReference type="FunFam" id="3.40.50.10440:FF:000001">
    <property type="entry name" value="Dihydroxyacetone kinase, DhaK subunit"/>
    <property type="match status" value="1"/>
</dbReference>
<keyword evidence="4 8" id="KW-0418">Kinase</keyword>
<dbReference type="Proteomes" id="UP000019335">
    <property type="component" value="Chromosome 2"/>
</dbReference>
<evidence type="ECO:0000259" key="7">
    <source>
        <dbReference type="PROSITE" id="PS51481"/>
    </source>
</evidence>
<dbReference type="GO" id="GO:0004371">
    <property type="term" value="F:glycerone kinase activity"/>
    <property type="evidence" value="ECO:0007669"/>
    <property type="project" value="InterPro"/>
</dbReference>
<sequence>MSPFKRSQGIWMLDCNLPPSCALNSHTSTVSHVRRFKLMAAFNKCRVKKLINDPKDIVEEAVEGMLLSHPKTLTRLEGLHVILRTDFDALKSKQIALISGGGSGHEPAHCGFVADGMLTAAVLGGVFASPSVASILAAIRAVTGPRGSLLIVKRYTGDLLNFGMAREQALSEGMHVEMVVVADDCALSPSKGITGRRGVAGTVLVHKIAGAAAAAGLPLLDVKREAEEAIANMGSLGLALSVCTVPGSEPSVRLDGDTIEMGMGIHGEEGIERMPLFPVNALVERMVRIIVSTEEKGGHGYLPLSPHQDIALLVNNMGATPAIELSLVVRRAVKVLEEPPILARVCRIFVGPFMTSLEMAGVSITILRVQTQTLARLDASSTAPGWLSAEIRTPDVKRVPVPVPLPPEIDAGSTREQAAHGQQVLPCDVWAQYLASSQAVARALIQAKQQLNDLDAIGGDGDCGMTLERGARAVLSLCSSESGMTPPPNASTFVTSLANAVSDSMGGTFGALLEILLRALARSLMEQHASVPAPGEWATALQHGIERMTFYGGARPGYRTMLDALMPASEALVAREGLKRAAEAARVGAERTKKFVALAGRANYVSPSVTQGHNDPGAEAVAIAFAAMKEEL</sequence>
<dbReference type="InterPro" id="IPR036117">
    <property type="entry name" value="DhaL_dom_sf"/>
</dbReference>
<keyword evidence="9" id="KW-1185">Reference proteome</keyword>
<dbReference type="PROSITE" id="PS51480">
    <property type="entry name" value="DHAL"/>
    <property type="match status" value="1"/>
</dbReference>
<keyword evidence="5" id="KW-0067">ATP-binding</keyword>
<dbReference type="OrthoDB" id="1724672at2759"/>
<dbReference type="GO" id="GO:0019563">
    <property type="term" value="P:glycerol catabolic process"/>
    <property type="evidence" value="ECO:0007669"/>
    <property type="project" value="TreeGrafter"/>
</dbReference>
<dbReference type="Gene3D" id="3.40.50.10440">
    <property type="entry name" value="Dihydroxyacetone kinase, domain 1"/>
    <property type="match status" value="1"/>
</dbReference>
<feature type="domain" description="DhaL" evidence="6">
    <location>
        <begin position="431"/>
        <end position="630"/>
    </location>
</feature>
<dbReference type="Pfam" id="PF02734">
    <property type="entry name" value="Dak2"/>
    <property type="match status" value="1"/>
</dbReference>
<dbReference type="Pfam" id="PF02733">
    <property type="entry name" value="Dak1"/>
    <property type="match status" value="1"/>
</dbReference>
<dbReference type="GO" id="GO:0005524">
    <property type="term" value="F:ATP binding"/>
    <property type="evidence" value="ECO:0007669"/>
    <property type="project" value="UniProtKB-KW"/>
</dbReference>
<evidence type="ECO:0000313" key="9">
    <source>
        <dbReference type="Proteomes" id="UP000019335"/>
    </source>
</evidence>
<accession>W7UA39</accession>
<protein>
    <submittedName>
        <fullName evidence="8">Dihydroxy-2-butanone kinase</fullName>
    </submittedName>
</protein>
<dbReference type="SUPFAM" id="SSF101473">
    <property type="entry name" value="DhaL-like"/>
    <property type="match status" value="1"/>
</dbReference>
<name>W7UA39_9STRA</name>
<evidence type="ECO:0000256" key="1">
    <source>
        <dbReference type="ARBA" id="ARBA00008757"/>
    </source>
</evidence>
<evidence type="ECO:0000256" key="5">
    <source>
        <dbReference type="ARBA" id="ARBA00022840"/>
    </source>
</evidence>
<feature type="domain" description="DhaK" evidence="7">
    <location>
        <begin position="53"/>
        <end position="386"/>
    </location>
</feature>
<dbReference type="PROSITE" id="PS51481">
    <property type="entry name" value="DHAK"/>
    <property type="match status" value="1"/>
</dbReference>
<keyword evidence="2" id="KW-0808">Transferase</keyword>
<comment type="caution">
    <text evidence="8">The sequence shown here is derived from an EMBL/GenBank/DDBJ whole genome shotgun (WGS) entry which is preliminary data.</text>
</comment>
<dbReference type="EMBL" id="AZIL01000116">
    <property type="protein sequence ID" value="EWM29839.1"/>
    <property type="molecule type" value="Genomic_DNA"/>
</dbReference>
<dbReference type="NCBIfam" id="NF011049">
    <property type="entry name" value="PRK14479.1"/>
    <property type="match status" value="1"/>
</dbReference>
<dbReference type="PANTHER" id="PTHR28629">
    <property type="entry name" value="TRIOKINASE/FMN CYCLASE"/>
    <property type="match status" value="1"/>
</dbReference>
<dbReference type="Gene3D" id="1.25.40.340">
    <property type="match status" value="1"/>
</dbReference>
<evidence type="ECO:0000256" key="3">
    <source>
        <dbReference type="ARBA" id="ARBA00022741"/>
    </source>
</evidence>
<organism evidence="8 9">
    <name type="scientific">Nannochloropsis gaditana</name>
    <dbReference type="NCBI Taxonomy" id="72520"/>
    <lineage>
        <taxon>Eukaryota</taxon>
        <taxon>Sar</taxon>
        <taxon>Stramenopiles</taxon>
        <taxon>Ochrophyta</taxon>
        <taxon>Eustigmatophyceae</taxon>
        <taxon>Eustigmatales</taxon>
        <taxon>Monodopsidaceae</taxon>
        <taxon>Nannochloropsis</taxon>
    </lineage>
</organism>
<evidence type="ECO:0000256" key="2">
    <source>
        <dbReference type="ARBA" id="ARBA00022679"/>
    </source>
</evidence>
<reference evidence="8 9" key="1">
    <citation type="journal article" date="2014" name="Mol. Plant">
        <title>Chromosome Scale Genome Assembly and Transcriptome Profiling of Nannochloropsis gaditana in Nitrogen Depletion.</title>
        <authorList>
            <person name="Corteggiani Carpinelli E."/>
            <person name="Telatin A."/>
            <person name="Vitulo N."/>
            <person name="Forcato C."/>
            <person name="D'Angelo M."/>
            <person name="Schiavon R."/>
            <person name="Vezzi A."/>
            <person name="Giacometti G.M."/>
            <person name="Morosinotto T."/>
            <person name="Valle G."/>
        </authorList>
    </citation>
    <scope>NUCLEOTIDE SEQUENCE [LARGE SCALE GENOMIC DNA]</scope>
    <source>
        <strain evidence="8 9">B-31</strain>
    </source>
</reference>
<evidence type="ECO:0000256" key="4">
    <source>
        <dbReference type="ARBA" id="ARBA00022777"/>
    </source>
</evidence>
<evidence type="ECO:0000313" key="8">
    <source>
        <dbReference type="EMBL" id="EWM29839.1"/>
    </source>
</evidence>
<proteinExistence type="inferred from homology"/>
<evidence type="ECO:0000259" key="6">
    <source>
        <dbReference type="PROSITE" id="PS51480"/>
    </source>
</evidence>
<dbReference type="InterPro" id="IPR004007">
    <property type="entry name" value="DhaL_dom"/>
</dbReference>
<dbReference type="AlphaFoldDB" id="W7UA39"/>
<dbReference type="FunFam" id="3.30.1180.20:FF:000001">
    <property type="entry name" value="Dihydroxyacetone kinase 1"/>
    <property type="match status" value="1"/>
</dbReference>
<dbReference type="FunFam" id="1.25.40.340:FF:000002">
    <property type="entry name" value="Dihydroxyacetone kinase, L subunit"/>
    <property type="match status" value="1"/>
</dbReference>
<dbReference type="PANTHER" id="PTHR28629:SF4">
    <property type="entry name" value="TRIOKINASE_FMN CYCLASE"/>
    <property type="match status" value="1"/>
</dbReference>
<dbReference type="SMART" id="SM01120">
    <property type="entry name" value="Dak2"/>
    <property type="match status" value="1"/>
</dbReference>
<keyword evidence="3" id="KW-0547">Nucleotide-binding</keyword>
<dbReference type="SUPFAM" id="SSF82549">
    <property type="entry name" value="DAK1/DegV-like"/>
    <property type="match status" value="1"/>
</dbReference>
<dbReference type="InterPro" id="IPR004006">
    <property type="entry name" value="DhaK_dom"/>
</dbReference>
<dbReference type="GO" id="GO:0005829">
    <property type="term" value="C:cytosol"/>
    <property type="evidence" value="ECO:0007669"/>
    <property type="project" value="TreeGrafter"/>
</dbReference>